<dbReference type="PROSITE" id="PS50995">
    <property type="entry name" value="HTH_MARR_2"/>
    <property type="match status" value="1"/>
</dbReference>
<dbReference type="OrthoDB" id="9799368at2"/>
<reference evidence="6" key="1">
    <citation type="journal article" date="2017" name="Int. J. Syst. Evol. Microbiol.">
        <title>Notoacmeibacter marinus gen. nov., sp. nov., isolated from the gut of a limpet and proposal of Notoacmeibacteraceae fam. nov. in the order Rhizobiales of the class Alphaproteobacteria.</title>
        <authorList>
            <person name="Huang Z."/>
            <person name="Guo F."/>
            <person name="Lai Q."/>
        </authorList>
    </citation>
    <scope>NUCLEOTIDE SEQUENCE [LARGE SCALE GENOMIC DNA]</scope>
    <source>
        <strain evidence="6">XMTR2A4</strain>
    </source>
</reference>
<dbReference type="SMART" id="SM00347">
    <property type="entry name" value="HTH_MARR"/>
    <property type="match status" value="1"/>
</dbReference>
<dbReference type="Pfam" id="PF12802">
    <property type="entry name" value="MarR_2"/>
    <property type="match status" value="1"/>
</dbReference>
<dbReference type="RefSeq" id="WP_094077365.1">
    <property type="nucleotide sequence ID" value="NZ_NBYO01000002.1"/>
</dbReference>
<evidence type="ECO:0000313" key="6">
    <source>
        <dbReference type="Proteomes" id="UP000215405"/>
    </source>
</evidence>
<keyword evidence="3" id="KW-0804">Transcription</keyword>
<dbReference type="Proteomes" id="UP000215405">
    <property type="component" value="Unassembled WGS sequence"/>
</dbReference>
<dbReference type="EMBL" id="NBYO01000002">
    <property type="protein sequence ID" value="OXT00539.1"/>
    <property type="molecule type" value="Genomic_DNA"/>
</dbReference>
<evidence type="ECO:0000313" key="5">
    <source>
        <dbReference type="EMBL" id="OXT00539.1"/>
    </source>
</evidence>
<dbReference type="PANTHER" id="PTHR33164">
    <property type="entry name" value="TRANSCRIPTIONAL REGULATOR, MARR FAMILY"/>
    <property type="match status" value="1"/>
</dbReference>
<protein>
    <recommendedName>
        <fullName evidence="4">HTH marR-type domain-containing protein</fullName>
    </recommendedName>
</protein>
<dbReference type="InterPro" id="IPR000835">
    <property type="entry name" value="HTH_MarR-typ"/>
</dbReference>
<dbReference type="InterPro" id="IPR036388">
    <property type="entry name" value="WH-like_DNA-bd_sf"/>
</dbReference>
<keyword evidence="6" id="KW-1185">Reference proteome</keyword>
<keyword evidence="2" id="KW-0238">DNA-binding</keyword>
<name>A0A231UX58_9HYPH</name>
<organism evidence="5 6">
    <name type="scientific">Notoacmeibacter marinus</name>
    <dbReference type="NCBI Taxonomy" id="1876515"/>
    <lineage>
        <taxon>Bacteria</taxon>
        <taxon>Pseudomonadati</taxon>
        <taxon>Pseudomonadota</taxon>
        <taxon>Alphaproteobacteria</taxon>
        <taxon>Hyphomicrobiales</taxon>
        <taxon>Notoacmeibacteraceae</taxon>
        <taxon>Notoacmeibacter</taxon>
    </lineage>
</organism>
<evidence type="ECO:0000256" key="1">
    <source>
        <dbReference type="ARBA" id="ARBA00023015"/>
    </source>
</evidence>
<feature type="domain" description="HTH marR-type" evidence="4">
    <location>
        <begin position="25"/>
        <end position="157"/>
    </location>
</feature>
<keyword evidence="1" id="KW-0805">Transcription regulation</keyword>
<dbReference type="Gene3D" id="1.10.10.10">
    <property type="entry name" value="Winged helix-like DNA-binding domain superfamily/Winged helix DNA-binding domain"/>
    <property type="match status" value="1"/>
</dbReference>
<gene>
    <name evidence="5" type="ORF">B7H23_10530</name>
</gene>
<dbReference type="InterPro" id="IPR039422">
    <property type="entry name" value="MarR/SlyA-like"/>
</dbReference>
<dbReference type="GO" id="GO:0003677">
    <property type="term" value="F:DNA binding"/>
    <property type="evidence" value="ECO:0007669"/>
    <property type="project" value="UniProtKB-KW"/>
</dbReference>
<dbReference type="InterPro" id="IPR036390">
    <property type="entry name" value="WH_DNA-bd_sf"/>
</dbReference>
<evidence type="ECO:0000259" key="4">
    <source>
        <dbReference type="PROSITE" id="PS50995"/>
    </source>
</evidence>
<dbReference type="InterPro" id="IPR023187">
    <property type="entry name" value="Tscrpt_reg_MarR-type_CS"/>
</dbReference>
<dbReference type="PANTHER" id="PTHR33164:SF44">
    <property type="entry name" value="TRANSCRIPTIONAL REGULATORY PROTEIN"/>
    <property type="match status" value="1"/>
</dbReference>
<dbReference type="PROSITE" id="PS01117">
    <property type="entry name" value="HTH_MARR_1"/>
    <property type="match status" value="1"/>
</dbReference>
<dbReference type="GO" id="GO:0003700">
    <property type="term" value="F:DNA-binding transcription factor activity"/>
    <property type="evidence" value="ECO:0007669"/>
    <property type="project" value="InterPro"/>
</dbReference>
<accession>A0A231UX58</accession>
<proteinExistence type="predicted"/>
<comment type="caution">
    <text evidence="5">The sequence shown here is derived from an EMBL/GenBank/DDBJ whole genome shotgun (WGS) entry which is preliminary data.</text>
</comment>
<dbReference type="GO" id="GO:0006950">
    <property type="term" value="P:response to stress"/>
    <property type="evidence" value="ECO:0007669"/>
    <property type="project" value="TreeGrafter"/>
</dbReference>
<dbReference type="SUPFAM" id="SSF46785">
    <property type="entry name" value="Winged helix' DNA-binding domain"/>
    <property type="match status" value="1"/>
</dbReference>
<dbReference type="AlphaFoldDB" id="A0A231UX58"/>
<evidence type="ECO:0000256" key="3">
    <source>
        <dbReference type="ARBA" id="ARBA00023163"/>
    </source>
</evidence>
<sequence length="177" mass="19904">MAKAPSAAENGSAEKNAAAKWAVRYSNMQELLFFAYRDFTAGPDAILSDYGFGRAHHRVLHFVHRWPGLTVADLLEILGITKQSLARVLKQLIDAGHIEQKTNVRDRRQRELYLTKEGESLAAALSAPQWRLIEEALQAAGTEHYDAIVAFLRRMIDEDGRLAIGALEEHRRRPEGD</sequence>
<dbReference type="PRINTS" id="PR00598">
    <property type="entry name" value="HTHMARR"/>
</dbReference>
<evidence type="ECO:0000256" key="2">
    <source>
        <dbReference type="ARBA" id="ARBA00023125"/>
    </source>
</evidence>